<dbReference type="Pfam" id="PF05662">
    <property type="entry name" value="YadA_stalk"/>
    <property type="match status" value="2"/>
</dbReference>
<feature type="domain" description="Trimeric autotransporter adhesin YadA-like head" evidence="13">
    <location>
        <begin position="205"/>
        <end position="231"/>
    </location>
</feature>
<organism evidence="15 16">
    <name type="scientific">Halomonas elongata (strain ATCC 33173 / DSM 2581 / NBRC 15536 / NCIMB 2198 / 1H9)</name>
    <dbReference type="NCBI Taxonomy" id="768066"/>
    <lineage>
        <taxon>Bacteria</taxon>
        <taxon>Pseudomonadati</taxon>
        <taxon>Pseudomonadota</taxon>
        <taxon>Gammaproteobacteria</taxon>
        <taxon>Oceanospirillales</taxon>
        <taxon>Halomonadaceae</taxon>
        <taxon>Halomonas</taxon>
    </lineage>
</organism>
<protein>
    <submittedName>
        <fullName evidence="15">YadA domain protein</fullName>
    </submittedName>
</protein>
<dbReference type="InterPro" id="IPR005594">
    <property type="entry name" value="YadA_C"/>
</dbReference>
<keyword evidence="7" id="KW-0732">Signal</keyword>
<comment type="similarity">
    <text evidence="3">Belongs to the autotransporter-2 (AT-2) (TC 1.B.40) family.</text>
</comment>
<evidence type="ECO:0000313" key="15">
    <source>
        <dbReference type="EMBL" id="CBV41544.2"/>
    </source>
</evidence>
<name>E1V7Y1_HALED</name>
<evidence type="ECO:0000256" key="11">
    <source>
        <dbReference type="SAM" id="Phobius"/>
    </source>
</evidence>
<keyword evidence="9 11" id="KW-0472">Membrane</keyword>
<feature type="domain" description="Trimeric autotransporter adhesin YadA-like head" evidence="13">
    <location>
        <begin position="234"/>
        <end position="259"/>
    </location>
</feature>
<dbReference type="Pfam" id="PF05658">
    <property type="entry name" value="YadA_head"/>
    <property type="match status" value="4"/>
</dbReference>
<feature type="domain" description="Trimeric autotransporter adhesin YadA-like head" evidence="13">
    <location>
        <begin position="184"/>
        <end position="198"/>
    </location>
</feature>
<evidence type="ECO:0000256" key="5">
    <source>
        <dbReference type="ARBA" id="ARBA00022452"/>
    </source>
</evidence>
<evidence type="ECO:0000256" key="6">
    <source>
        <dbReference type="ARBA" id="ARBA00022692"/>
    </source>
</evidence>
<evidence type="ECO:0000256" key="7">
    <source>
        <dbReference type="ARBA" id="ARBA00022729"/>
    </source>
</evidence>
<evidence type="ECO:0000256" key="10">
    <source>
        <dbReference type="ARBA" id="ARBA00023237"/>
    </source>
</evidence>
<dbReference type="InterPro" id="IPR008640">
    <property type="entry name" value="Adhesin_Head_dom"/>
</dbReference>
<dbReference type="Gene3D" id="3.30.1300.30">
    <property type="entry name" value="GSPII I/J protein-like"/>
    <property type="match status" value="1"/>
</dbReference>
<keyword evidence="5" id="KW-1134">Transmembrane beta strand</keyword>
<evidence type="ECO:0000256" key="8">
    <source>
        <dbReference type="ARBA" id="ARBA00022927"/>
    </source>
</evidence>
<evidence type="ECO:0000256" key="2">
    <source>
        <dbReference type="ARBA" id="ARBA00004442"/>
    </source>
</evidence>
<comment type="subcellular location">
    <subcellularLocation>
        <location evidence="2">Cell outer membrane</location>
    </subcellularLocation>
    <subcellularLocation>
        <location evidence="1">Cell surface</location>
    </subcellularLocation>
</comment>
<proteinExistence type="inferred from homology"/>
<dbReference type="GO" id="GO:0009986">
    <property type="term" value="C:cell surface"/>
    <property type="evidence" value="ECO:0007669"/>
    <property type="project" value="UniProtKB-SubCell"/>
</dbReference>
<dbReference type="InterPro" id="IPR045584">
    <property type="entry name" value="Pilin-like"/>
</dbReference>
<dbReference type="Pfam" id="PF03895">
    <property type="entry name" value="YadA_anchor"/>
    <property type="match status" value="1"/>
</dbReference>
<reference evidence="16" key="1">
    <citation type="journal article" date="2011" name="Environ. Microbiol.">
        <title>A blueprint of ectoine metabolism from the genome of the industrial producer Halomonas elongata DSM 2581(T).</title>
        <authorList>
            <person name="Schwibbert K."/>
            <person name="Marin-Sanguino A."/>
            <person name="Bagyan I."/>
            <person name="Heidrich G."/>
            <person name="Lentzen G."/>
            <person name="Seitz H."/>
            <person name="Rampp M."/>
            <person name="Schuster S.C."/>
            <person name="Klenk H.P."/>
            <person name="Pfeiffer F."/>
            <person name="Oesterhelt D."/>
            <person name="Kunte H.J."/>
        </authorList>
    </citation>
    <scope>NUCLEOTIDE SEQUENCE [LARGE SCALE GENOMIC DNA]</scope>
    <source>
        <strain evidence="16">ATCC 33173 / DSM 2581 / NBRC 15536 / NCIMB 2198 / 1H9</strain>
    </source>
</reference>
<evidence type="ECO:0000259" key="12">
    <source>
        <dbReference type="Pfam" id="PF03895"/>
    </source>
</evidence>
<evidence type="ECO:0000256" key="1">
    <source>
        <dbReference type="ARBA" id="ARBA00004241"/>
    </source>
</evidence>
<dbReference type="Gene3D" id="2.150.10.10">
    <property type="entry name" value="Serralysin-like metalloprotease, C-terminal"/>
    <property type="match status" value="3"/>
</dbReference>
<feature type="domain" description="Trimeric autotransporter adhesin YadA-like C-terminal membrane anchor" evidence="12">
    <location>
        <begin position="419"/>
        <end position="479"/>
    </location>
</feature>
<evidence type="ECO:0000256" key="9">
    <source>
        <dbReference type="ARBA" id="ARBA00023136"/>
    </source>
</evidence>
<keyword evidence="6 11" id="KW-0812">Transmembrane</keyword>
<keyword evidence="8" id="KW-0653">Protein transport</keyword>
<evidence type="ECO:0000256" key="4">
    <source>
        <dbReference type="ARBA" id="ARBA00022448"/>
    </source>
</evidence>
<evidence type="ECO:0000259" key="14">
    <source>
        <dbReference type="Pfam" id="PF05662"/>
    </source>
</evidence>
<sequence length="479" mass="47005">MINMFHLIWNGSRGCLEGCSMTRCTGRFMISRGIAGGMLLGVAFIMGLGASGDVQARKFASDGSTCVSSTGDTAVGRTVTPLTDSDPMDGSGTYSTVAGCNADGNGQLAATVYGTFSEVTGRGGSAFGFLSETGKWASALGLEAVATGTGGSAMGFGSRATALNSVAIGGAAGDGANPLAVENSTTASGQHAIAIGANDVRGAQATGTSAIAIGGEATASAVSTIAMGSGATSTADGAMALGDGASAKDTGSVATGHGARAETAGGVALGAGSQATREGMNGAEEAFSSEVVASTQGAVSVGRDGGERQVTHVAGGTEDTDAVNVRQLESVQAGAVNYDRHDDGSVDYRAVTLGHGGRPTQFHNVAPGEASTDAVNVGQLEELNGRFSRQISGLGSRIDNVEDNANAGTASAIAAASVPQAYLPGKSMVAAGAGTYSGESAVSVGVSRLSDNGRWAVKLNATGDSQGNFGTGIGAGFHW</sequence>
<dbReference type="SUPFAM" id="SSF54523">
    <property type="entry name" value="Pili subunits"/>
    <property type="match status" value="1"/>
</dbReference>
<dbReference type="eggNOG" id="COG5295">
    <property type="taxonomic scope" value="Bacteria"/>
</dbReference>
<keyword evidence="4" id="KW-0813">Transport</keyword>
<dbReference type="CDD" id="cd12820">
    <property type="entry name" value="LbR_YadA-like"/>
    <property type="match status" value="1"/>
</dbReference>
<gene>
    <name evidence="15" type="ordered locus">HELO_1660</name>
</gene>
<keyword evidence="11" id="KW-1133">Transmembrane helix</keyword>
<feature type="transmembrane region" description="Helical" evidence="11">
    <location>
        <begin position="30"/>
        <end position="50"/>
    </location>
</feature>
<dbReference type="EMBL" id="FN869568">
    <property type="protein sequence ID" value="CBV41544.2"/>
    <property type="molecule type" value="Genomic_DNA"/>
</dbReference>
<dbReference type="InterPro" id="IPR011049">
    <property type="entry name" value="Serralysin-like_metalloprot_C"/>
</dbReference>
<dbReference type="SUPFAM" id="SSF101967">
    <property type="entry name" value="Adhesin YadA, collagen-binding domain"/>
    <property type="match status" value="3"/>
</dbReference>
<dbReference type="KEGG" id="hel:HELO_1660"/>
<dbReference type="Proteomes" id="UP000008707">
    <property type="component" value="Chromosome"/>
</dbReference>
<dbReference type="AlphaFoldDB" id="E1V7Y1"/>
<dbReference type="OrthoDB" id="1631723at2"/>
<feature type="domain" description="Trimeric autotransporter adhesin YadA-like head" evidence="13">
    <location>
        <begin position="146"/>
        <end position="170"/>
    </location>
</feature>
<keyword evidence="10" id="KW-0998">Cell outer membrane</keyword>
<evidence type="ECO:0000256" key="3">
    <source>
        <dbReference type="ARBA" id="ARBA00005848"/>
    </source>
</evidence>
<evidence type="ECO:0000259" key="13">
    <source>
        <dbReference type="Pfam" id="PF05658"/>
    </source>
</evidence>
<feature type="domain" description="Trimeric autotransporter adhesin YadA-like stalk" evidence="14">
    <location>
        <begin position="309"/>
        <end position="338"/>
    </location>
</feature>
<feature type="domain" description="Trimeric autotransporter adhesin YadA-like stalk" evidence="14">
    <location>
        <begin position="363"/>
        <end position="401"/>
    </location>
</feature>
<dbReference type="GO" id="GO:0009279">
    <property type="term" value="C:cell outer membrane"/>
    <property type="evidence" value="ECO:0007669"/>
    <property type="project" value="UniProtKB-SubCell"/>
</dbReference>
<dbReference type="InterPro" id="IPR008635">
    <property type="entry name" value="Coiled_stalk_dom"/>
</dbReference>
<dbReference type="GO" id="GO:0015031">
    <property type="term" value="P:protein transport"/>
    <property type="evidence" value="ECO:0007669"/>
    <property type="project" value="UniProtKB-KW"/>
</dbReference>
<evidence type="ECO:0000313" key="16">
    <source>
        <dbReference type="Proteomes" id="UP000008707"/>
    </source>
</evidence>
<accession>E1V7Y1</accession>